<gene>
    <name evidence="2" type="ORF">M8C21_021021</name>
</gene>
<dbReference type="EMBL" id="JAMZMK010007588">
    <property type="protein sequence ID" value="KAI7744074.1"/>
    <property type="molecule type" value="Genomic_DNA"/>
</dbReference>
<evidence type="ECO:0000256" key="1">
    <source>
        <dbReference type="SAM" id="MobiDB-lite"/>
    </source>
</evidence>
<dbReference type="AlphaFoldDB" id="A0AAD5CM17"/>
<organism evidence="2 3">
    <name type="scientific">Ambrosia artemisiifolia</name>
    <name type="common">Common ragweed</name>
    <dbReference type="NCBI Taxonomy" id="4212"/>
    <lineage>
        <taxon>Eukaryota</taxon>
        <taxon>Viridiplantae</taxon>
        <taxon>Streptophyta</taxon>
        <taxon>Embryophyta</taxon>
        <taxon>Tracheophyta</taxon>
        <taxon>Spermatophyta</taxon>
        <taxon>Magnoliopsida</taxon>
        <taxon>eudicotyledons</taxon>
        <taxon>Gunneridae</taxon>
        <taxon>Pentapetalae</taxon>
        <taxon>asterids</taxon>
        <taxon>campanulids</taxon>
        <taxon>Asterales</taxon>
        <taxon>Asteraceae</taxon>
        <taxon>Asteroideae</taxon>
        <taxon>Heliantheae alliance</taxon>
        <taxon>Heliantheae</taxon>
        <taxon>Ambrosia</taxon>
    </lineage>
</organism>
<proteinExistence type="predicted"/>
<sequence length="184" mass="18753">MEADNDKVKVATPVFPPTPVTVVDNTTPTPVTFVDNTAPTPVTVVDNTAPTPVTFVDNTTPAPVIYLNSYDPAASTSSQPLPQKGAVKLSIKSDKTAGKPLQIAFGISVESASFIGSDIDSVDLLISFDFSSLKNQTDSTTVDSNPGAESNNPLIVPIGGGKINPGDAAADGGRISSGGGGQTH</sequence>
<comment type="caution">
    <text evidence="2">The sequence shown here is derived from an EMBL/GenBank/DDBJ whole genome shotgun (WGS) entry which is preliminary data.</text>
</comment>
<feature type="region of interest" description="Disordered" evidence="1">
    <location>
        <begin position="135"/>
        <end position="184"/>
    </location>
</feature>
<evidence type="ECO:0000313" key="2">
    <source>
        <dbReference type="EMBL" id="KAI7744074.1"/>
    </source>
</evidence>
<keyword evidence="3" id="KW-1185">Reference proteome</keyword>
<evidence type="ECO:0000313" key="3">
    <source>
        <dbReference type="Proteomes" id="UP001206925"/>
    </source>
</evidence>
<reference evidence="2" key="1">
    <citation type="submission" date="2022-06" db="EMBL/GenBank/DDBJ databases">
        <title>Uncovering the hologenomic basis of an extraordinary plant invasion.</title>
        <authorList>
            <person name="Bieker V.C."/>
            <person name="Martin M.D."/>
            <person name="Gilbert T."/>
            <person name="Hodgins K."/>
            <person name="Battlay P."/>
            <person name="Petersen B."/>
            <person name="Wilson J."/>
        </authorList>
    </citation>
    <scope>NUCLEOTIDE SEQUENCE</scope>
    <source>
        <strain evidence="2">AA19_3_7</strain>
        <tissue evidence="2">Leaf</tissue>
    </source>
</reference>
<name>A0AAD5CM17_AMBAR</name>
<accession>A0AAD5CM17</accession>
<feature type="compositionally biased region" description="Gly residues" evidence="1">
    <location>
        <begin position="175"/>
        <end position="184"/>
    </location>
</feature>
<feature type="compositionally biased region" description="Polar residues" evidence="1">
    <location>
        <begin position="135"/>
        <end position="153"/>
    </location>
</feature>
<protein>
    <submittedName>
        <fullName evidence="2">Uncharacterized protein</fullName>
    </submittedName>
</protein>
<dbReference type="Proteomes" id="UP001206925">
    <property type="component" value="Unassembled WGS sequence"/>
</dbReference>